<keyword evidence="4" id="KW-0804">Transcription</keyword>
<dbReference type="EMBL" id="CP035708">
    <property type="protein sequence ID" value="QEN01569.1"/>
    <property type="molecule type" value="Genomic_DNA"/>
</dbReference>
<comment type="similarity">
    <text evidence="1">Belongs to the LysR transcriptional regulatory family.</text>
</comment>
<dbReference type="OrthoDB" id="8928056at2"/>
<dbReference type="SUPFAM" id="SSF46785">
    <property type="entry name" value="Winged helix' DNA-binding domain"/>
    <property type="match status" value="1"/>
</dbReference>
<name>A0A5C1Q3Y6_9BURK</name>
<dbReference type="Proteomes" id="UP001549111">
    <property type="component" value="Unassembled WGS sequence"/>
</dbReference>
<reference evidence="7 8" key="1">
    <citation type="submission" date="2019-02" db="EMBL/GenBank/DDBJ databases">
        <title>Complete Genome Sequence and Methylome Analysis of Sphaerotilus natans subsp. sulfidivorans D-507.</title>
        <authorList>
            <person name="Fomenkov A."/>
            <person name="Gridneva E."/>
            <person name="Smolyakov D."/>
            <person name="Dubinina G."/>
            <person name="Vincze T."/>
            <person name="Grabovich M."/>
            <person name="Roberts R.J."/>
        </authorList>
    </citation>
    <scope>NUCLEOTIDE SEQUENCE [LARGE SCALE GENOMIC DNA]</scope>
    <source>
        <strain evidence="7 8">D-507</strain>
    </source>
</reference>
<dbReference type="PROSITE" id="PS50931">
    <property type="entry name" value="HTH_LYSR"/>
    <property type="match status" value="1"/>
</dbReference>
<accession>A0A5C1Q3Y6</accession>
<evidence type="ECO:0000256" key="2">
    <source>
        <dbReference type="ARBA" id="ARBA00023015"/>
    </source>
</evidence>
<dbReference type="Gene3D" id="1.10.10.10">
    <property type="entry name" value="Winged helix-like DNA-binding domain superfamily/Winged helix DNA-binding domain"/>
    <property type="match status" value="1"/>
</dbReference>
<keyword evidence="2" id="KW-0805">Transcription regulation</keyword>
<dbReference type="PANTHER" id="PTHR30537:SF5">
    <property type="entry name" value="HTH-TYPE TRANSCRIPTIONAL ACTIVATOR TTDR-RELATED"/>
    <property type="match status" value="1"/>
</dbReference>
<evidence type="ECO:0000313" key="7">
    <source>
        <dbReference type="EMBL" id="QEN01569.1"/>
    </source>
</evidence>
<feature type="domain" description="HTH lysR-type" evidence="5">
    <location>
        <begin position="27"/>
        <end position="71"/>
    </location>
</feature>
<dbReference type="KEGG" id="snn:EWH46_12775"/>
<evidence type="ECO:0000313" key="8">
    <source>
        <dbReference type="Proteomes" id="UP000323522"/>
    </source>
</evidence>
<evidence type="ECO:0000313" key="6">
    <source>
        <dbReference type="EMBL" id="MET3604559.1"/>
    </source>
</evidence>
<dbReference type="GO" id="GO:0006351">
    <property type="term" value="P:DNA-templated transcription"/>
    <property type="evidence" value="ECO:0007669"/>
    <property type="project" value="TreeGrafter"/>
</dbReference>
<dbReference type="SUPFAM" id="SSF53850">
    <property type="entry name" value="Periplasmic binding protein-like II"/>
    <property type="match status" value="1"/>
</dbReference>
<dbReference type="PANTHER" id="PTHR30537">
    <property type="entry name" value="HTH-TYPE TRANSCRIPTIONAL REGULATOR"/>
    <property type="match status" value="1"/>
</dbReference>
<dbReference type="Gene3D" id="3.40.190.290">
    <property type="match status" value="1"/>
</dbReference>
<dbReference type="Proteomes" id="UP000323522">
    <property type="component" value="Chromosome"/>
</dbReference>
<dbReference type="InterPro" id="IPR005119">
    <property type="entry name" value="LysR_subst-bd"/>
</dbReference>
<evidence type="ECO:0000313" key="9">
    <source>
        <dbReference type="Proteomes" id="UP001549111"/>
    </source>
</evidence>
<gene>
    <name evidence="6" type="ORF">ABIC99_002375</name>
    <name evidence="7" type="ORF">EWH46_12775</name>
</gene>
<protein>
    <submittedName>
        <fullName evidence="6">DNA-binding transcriptional LysR family regulator</fullName>
    </submittedName>
    <submittedName>
        <fullName evidence="7">LysR family transcriptional regulator</fullName>
    </submittedName>
</protein>
<dbReference type="CDD" id="cd08422">
    <property type="entry name" value="PBP2_CrgA_like"/>
    <property type="match status" value="1"/>
</dbReference>
<reference evidence="6 9" key="2">
    <citation type="submission" date="2024-06" db="EMBL/GenBank/DDBJ databases">
        <title>Genomic Encyclopedia of Type Strains, Phase IV (KMG-IV): sequencing the most valuable type-strain genomes for metagenomic binning, comparative biology and taxonomic classification.</title>
        <authorList>
            <person name="Goeker M."/>
        </authorList>
    </citation>
    <scope>NUCLEOTIDE SEQUENCE [LARGE SCALE GENOMIC DNA]</scope>
    <source>
        <strain evidence="6 9">D-501</strain>
    </source>
</reference>
<dbReference type="InterPro" id="IPR058163">
    <property type="entry name" value="LysR-type_TF_proteobact-type"/>
</dbReference>
<sequence length="331" mass="36336">MTLQDDPEARRLDTLWSPIHALTVLGDLGSFTAAAQRLGLSKAGMSQRIADLERSAGVPLVQRTTRSVRLTEAGQQLVDSTRDAYAQIERGFAQVKDLAAVPRGRLRLTMPVALGRQIIVPHLPAFLQAHPEVKLELDLSDRLVSLAQEGFDLAIRHTGHPPETHVAWPLRPTRALLLATPGYLARRGTPEHPSDLAAHDCLHYLRPGETPAWQFRRRDRGPAGAQAPHVTVAVRGPFSANNSEVLREAALGGLGIALLPDFSADVALARDELVEVLPPWQCVGAFGEQLWAIRPYSPHVPRAVHALVTYLRETLGQKKTHQRGWVDGRSE</sequence>
<dbReference type="InterPro" id="IPR036388">
    <property type="entry name" value="WH-like_DNA-bd_sf"/>
</dbReference>
<evidence type="ECO:0000259" key="5">
    <source>
        <dbReference type="PROSITE" id="PS50931"/>
    </source>
</evidence>
<keyword evidence="3 6" id="KW-0238">DNA-binding</keyword>
<dbReference type="GO" id="GO:0043565">
    <property type="term" value="F:sequence-specific DNA binding"/>
    <property type="evidence" value="ECO:0007669"/>
    <property type="project" value="TreeGrafter"/>
</dbReference>
<dbReference type="EMBL" id="JBEPLS010000008">
    <property type="protein sequence ID" value="MET3604559.1"/>
    <property type="molecule type" value="Genomic_DNA"/>
</dbReference>
<evidence type="ECO:0000256" key="3">
    <source>
        <dbReference type="ARBA" id="ARBA00023125"/>
    </source>
</evidence>
<dbReference type="GO" id="GO:0003700">
    <property type="term" value="F:DNA-binding transcription factor activity"/>
    <property type="evidence" value="ECO:0007669"/>
    <property type="project" value="InterPro"/>
</dbReference>
<dbReference type="RefSeq" id="WP_149504248.1">
    <property type="nucleotide sequence ID" value="NZ_CP035708.1"/>
</dbReference>
<organism evidence="7 8">
    <name type="scientific">Sphaerotilus sulfidivorans</name>
    <dbReference type="NCBI Taxonomy" id="639200"/>
    <lineage>
        <taxon>Bacteria</taxon>
        <taxon>Pseudomonadati</taxon>
        <taxon>Pseudomonadota</taxon>
        <taxon>Betaproteobacteria</taxon>
        <taxon>Burkholderiales</taxon>
        <taxon>Sphaerotilaceae</taxon>
        <taxon>Sphaerotilus</taxon>
    </lineage>
</organism>
<dbReference type="AlphaFoldDB" id="A0A5C1Q3Y6"/>
<dbReference type="Pfam" id="PF00126">
    <property type="entry name" value="HTH_1"/>
    <property type="match status" value="1"/>
</dbReference>
<evidence type="ECO:0000256" key="4">
    <source>
        <dbReference type="ARBA" id="ARBA00023163"/>
    </source>
</evidence>
<evidence type="ECO:0000256" key="1">
    <source>
        <dbReference type="ARBA" id="ARBA00009437"/>
    </source>
</evidence>
<dbReference type="InterPro" id="IPR000847">
    <property type="entry name" value="LysR_HTH_N"/>
</dbReference>
<dbReference type="Pfam" id="PF03466">
    <property type="entry name" value="LysR_substrate"/>
    <property type="match status" value="1"/>
</dbReference>
<keyword evidence="9" id="KW-1185">Reference proteome</keyword>
<dbReference type="InterPro" id="IPR036390">
    <property type="entry name" value="WH_DNA-bd_sf"/>
</dbReference>
<proteinExistence type="inferred from homology"/>